<keyword evidence="4 7" id="KW-0032">Aminotransferase</keyword>
<sequence>MDFFSNLTLAADDPILALVQQYHQDERANKVDLSVGIYYNQQGKTENFNSVKVAQKAVAQYLYSLPTEAKLSAVNTELASLVAKDVSESYLPATGYQKFNLAIRDLVFPANLEARQAERIQTIESVAGSGGLRLVGDFLKNQLGIDKIYISNPTWSNHFAIFEKSGLTTDTYSYYNQASRSLDLEATLADFDKLTAKDAVLLQAACHNPTGYDFSQQEWELVLNKIKEKGALPVFDFAYQGFGDGLDEDAYSVRLATKIFDCALVVSSCSKNLGLYGDRIGAVHVIAPNKEQALLAVSNLQFYANNFYVSPGTNGAFVASTVLNNQELKAQWENDLTAVRARIKSLREKLAQALKARGHDFDFVTKQKGMFSYTGFTPEECKELKEKYAIYMVSNGRINIVGLNDNNLEYVADSFAAILNNR</sequence>
<dbReference type="Proteomes" id="UP000265691">
    <property type="component" value="Unassembled WGS sequence"/>
</dbReference>
<feature type="coiled-coil region" evidence="8">
    <location>
        <begin position="329"/>
        <end position="356"/>
    </location>
</feature>
<keyword evidence="8" id="KW-0175">Coiled coil</keyword>
<dbReference type="InterPro" id="IPR004838">
    <property type="entry name" value="NHTrfase_class1_PyrdxlP-BS"/>
</dbReference>
<dbReference type="NCBIfam" id="NF006719">
    <property type="entry name" value="PRK09257.1"/>
    <property type="match status" value="1"/>
</dbReference>
<evidence type="ECO:0000256" key="1">
    <source>
        <dbReference type="ARBA" id="ARBA00001933"/>
    </source>
</evidence>
<evidence type="ECO:0000259" key="9">
    <source>
        <dbReference type="Pfam" id="PF00155"/>
    </source>
</evidence>
<accession>A0A3A1Y4Q6</accession>
<evidence type="ECO:0000313" key="10">
    <source>
        <dbReference type="EMBL" id="RIY32555.1"/>
    </source>
</evidence>
<protein>
    <recommendedName>
        <fullName evidence="7">Aminotransferase</fullName>
        <ecNumber evidence="7">2.6.1.-</ecNumber>
    </recommendedName>
</protein>
<reference evidence="10 11" key="1">
    <citation type="submission" date="2017-08" db="EMBL/GenBank/DDBJ databases">
        <title>Reclassification of Bisgaard taxon 37 and 44.</title>
        <authorList>
            <person name="Christensen H."/>
        </authorList>
    </citation>
    <scope>NUCLEOTIDE SEQUENCE [LARGE SCALE GENOMIC DNA]</scope>
    <source>
        <strain evidence="10 11">B96_3</strain>
    </source>
</reference>
<dbReference type="Pfam" id="PF00155">
    <property type="entry name" value="Aminotran_1_2"/>
    <property type="match status" value="1"/>
</dbReference>
<feature type="domain" description="Aminotransferase class I/classII large" evidence="9">
    <location>
        <begin position="29"/>
        <end position="414"/>
    </location>
</feature>
<dbReference type="InterPro" id="IPR004839">
    <property type="entry name" value="Aminotransferase_I/II_large"/>
</dbReference>
<evidence type="ECO:0000256" key="7">
    <source>
        <dbReference type="RuleBase" id="RU000481"/>
    </source>
</evidence>
<dbReference type="SUPFAM" id="SSF53383">
    <property type="entry name" value="PLP-dependent transferases"/>
    <property type="match status" value="1"/>
</dbReference>
<evidence type="ECO:0000256" key="3">
    <source>
        <dbReference type="ARBA" id="ARBA00011738"/>
    </source>
</evidence>
<dbReference type="CDD" id="cd00609">
    <property type="entry name" value="AAT_like"/>
    <property type="match status" value="1"/>
</dbReference>
<name>A0A3A1Y4Q6_9GAMM</name>
<dbReference type="GO" id="GO:0005829">
    <property type="term" value="C:cytosol"/>
    <property type="evidence" value="ECO:0007669"/>
    <property type="project" value="TreeGrafter"/>
</dbReference>
<evidence type="ECO:0000256" key="5">
    <source>
        <dbReference type="ARBA" id="ARBA00022679"/>
    </source>
</evidence>
<dbReference type="PRINTS" id="PR00799">
    <property type="entry name" value="TRANSAMINASE"/>
</dbReference>
<evidence type="ECO:0000256" key="2">
    <source>
        <dbReference type="ARBA" id="ARBA00007441"/>
    </source>
</evidence>
<evidence type="ECO:0000313" key="11">
    <source>
        <dbReference type="Proteomes" id="UP000265691"/>
    </source>
</evidence>
<evidence type="ECO:0000256" key="8">
    <source>
        <dbReference type="SAM" id="Coils"/>
    </source>
</evidence>
<evidence type="ECO:0000256" key="6">
    <source>
        <dbReference type="ARBA" id="ARBA00022898"/>
    </source>
</evidence>
<dbReference type="GO" id="GO:0042802">
    <property type="term" value="F:identical protein binding"/>
    <property type="evidence" value="ECO:0007669"/>
    <property type="project" value="TreeGrafter"/>
</dbReference>
<dbReference type="PANTHER" id="PTHR11879">
    <property type="entry name" value="ASPARTATE AMINOTRANSFERASE"/>
    <property type="match status" value="1"/>
</dbReference>
<dbReference type="OrthoDB" id="9766445at2"/>
<evidence type="ECO:0000256" key="4">
    <source>
        <dbReference type="ARBA" id="ARBA00022576"/>
    </source>
</evidence>
<gene>
    <name evidence="10" type="ORF">CKF54_04605</name>
</gene>
<comment type="cofactor">
    <cofactor evidence="1 7">
        <name>pyridoxal 5'-phosphate</name>
        <dbReference type="ChEBI" id="CHEBI:597326"/>
    </cofactor>
</comment>
<proteinExistence type="inferred from homology"/>
<dbReference type="RefSeq" id="WP_119525200.1">
    <property type="nucleotide sequence ID" value="NZ_NRHC01000052.1"/>
</dbReference>
<dbReference type="PROSITE" id="PS00105">
    <property type="entry name" value="AA_TRANSFER_CLASS_1"/>
    <property type="match status" value="1"/>
</dbReference>
<dbReference type="InterPro" id="IPR000796">
    <property type="entry name" value="Asp_trans"/>
</dbReference>
<comment type="subunit">
    <text evidence="3">Homodimer.</text>
</comment>
<dbReference type="GO" id="GO:0004838">
    <property type="term" value="F:L-tyrosine-2-oxoglutarate transaminase activity"/>
    <property type="evidence" value="ECO:0007669"/>
    <property type="project" value="TreeGrafter"/>
</dbReference>
<keyword evidence="11" id="KW-1185">Reference proteome</keyword>
<dbReference type="Gene3D" id="3.90.1150.10">
    <property type="entry name" value="Aspartate Aminotransferase, domain 1"/>
    <property type="match status" value="1"/>
</dbReference>
<dbReference type="InterPro" id="IPR015421">
    <property type="entry name" value="PyrdxlP-dep_Trfase_major"/>
</dbReference>
<dbReference type="Gene3D" id="3.40.640.10">
    <property type="entry name" value="Type I PLP-dependent aspartate aminotransferase-like (Major domain)"/>
    <property type="match status" value="1"/>
</dbReference>
<keyword evidence="5 7" id="KW-0808">Transferase</keyword>
<dbReference type="EC" id="2.6.1.-" evidence="7"/>
<dbReference type="InterPro" id="IPR015424">
    <property type="entry name" value="PyrdxlP-dep_Trfase"/>
</dbReference>
<dbReference type="AlphaFoldDB" id="A0A3A1Y4Q6"/>
<dbReference type="GO" id="GO:0030170">
    <property type="term" value="F:pyridoxal phosphate binding"/>
    <property type="evidence" value="ECO:0007669"/>
    <property type="project" value="InterPro"/>
</dbReference>
<organism evidence="10 11">
    <name type="scientific">Psittacicella hinzii</name>
    <dbReference type="NCBI Taxonomy" id="2028575"/>
    <lineage>
        <taxon>Bacteria</taxon>
        <taxon>Pseudomonadati</taxon>
        <taxon>Pseudomonadota</taxon>
        <taxon>Gammaproteobacteria</taxon>
        <taxon>Pasteurellales</taxon>
        <taxon>Psittacicellaceae</taxon>
        <taxon>Psittacicella</taxon>
    </lineage>
</organism>
<dbReference type="EMBL" id="NRHC01000052">
    <property type="protein sequence ID" value="RIY32555.1"/>
    <property type="molecule type" value="Genomic_DNA"/>
</dbReference>
<comment type="caution">
    <text evidence="10">The sequence shown here is derived from an EMBL/GenBank/DDBJ whole genome shotgun (WGS) entry which is preliminary data.</text>
</comment>
<dbReference type="InterPro" id="IPR015422">
    <property type="entry name" value="PyrdxlP-dep_Trfase_small"/>
</dbReference>
<dbReference type="GO" id="GO:0033585">
    <property type="term" value="P:L-phenylalanine biosynthetic process from chorismate via phenylpyruvate"/>
    <property type="evidence" value="ECO:0007669"/>
    <property type="project" value="TreeGrafter"/>
</dbReference>
<keyword evidence="6" id="KW-0663">Pyridoxal phosphate</keyword>
<comment type="similarity">
    <text evidence="2 7">Belongs to the class-I pyridoxal-phosphate-dependent aminotransferase family.</text>
</comment>
<dbReference type="PANTHER" id="PTHR11879:SF22">
    <property type="entry name" value="ASPARTATE AMINOTRANSFERASE, MITOCHONDRIAL"/>
    <property type="match status" value="1"/>
</dbReference>